<organism evidence="7">
    <name type="scientific">Thermomicrobium roseum</name>
    <dbReference type="NCBI Taxonomy" id="500"/>
    <lineage>
        <taxon>Bacteria</taxon>
        <taxon>Pseudomonadati</taxon>
        <taxon>Thermomicrobiota</taxon>
        <taxon>Thermomicrobia</taxon>
        <taxon>Thermomicrobiales</taxon>
        <taxon>Thermomicrobiaceae</taxon>
        <taxon>Thermomicrobium</taxon>
    </lineage>
</organism>
<dbReference type="GO" id="GO:0005524">
    <property type="term" value="F:ATP binding"/>
    <property type="evidence" value="ECO:0007669"/>
    <property type="project" value="UniProtKB-KW"/>
</dbReference>
<dbReference type="FunFam" id="3.40.50.300:FF:000220">
    <property type="entry name" value="ATP-dependent protease ATPase subunit HslU"/>
    <property type="match status" value="1"/>
</dbReference>
<dbReference type="GO" id="GO:0016887">
    <property type="term" value="F:ATP hydrolysis activity"/>
    <property type="evidence" value="ECO:0007669"/>
    <property type="project" value="InterPro"/>
</dbReference>
<keyword evidence="7" id="KW-0645">Protease</keyword>
<dbReference type="AlphaFoldDB" id="A0A7C1G2Z9"/>
<dbReference type="Gene3D" id="3.40.50.300">
    <property type="entry name" value="P-loop containing nucleotide triphosphate hydrolases"/>
    <property type="match status" value="2"/>
</dbReference>
<evidence type="ECO:0000256" key="4">
    <source>
        <dbReference type="ARBA" id="ARBA00023186"/>
    </source>
</evidence>
<feature type="domain" description="AAA+ ATPase" evidence="5">
    <location>
        <begin position="63"/>
        <end position="371"/>
    </location>
</feature>
<evidence type="ECO:0000313" key="7">
    <source>
        <dbReference type="EMBL" id="HEF65390.1"/>
    </source>
</evidence>
<dbReference type="InterPro" id="IPR003593">
    <property type="entry name" value="AAA+_ATPase"/>
</dbReference>
<dbReference type="SMART" id="SM01086">
    <property type="entry name" value="ClpB_D2-small"/>
    <property type="match status" value="1"/>
</dbReference>
<dbReference type="InterPro" id="IPR003959">
    <property type="entry name" value="ATPase_AAA_core"/>
</dbReference>
<dbReference type="PANTHER" id="PTHR48102">
    <property type="entry name" value="ATP-DEPENDENT CLP PROTEASE ATP-BINDING SUBUNIT CLPX-LIKE, MITOCHONDRIAL-RELATED"/>
    <property type="match status" value="1"/>
</dbReference>
<protein>
    <submittedName>
        <fullName evidence="7">ATP-dependent protease ATPase subunit HslU</fullName>
    </submittedName>
</protein>
<gene>
    <name evidence="7" type="primary">hslU</name>
    <name evidence="7" type="ORF">ENP47_07315</name>
</gene>
<dbReference type="SMART" id="SM00382">
    <property type="entry name" value="AAA"/>
    <property type="match status" value="1"/>
</dbReference>
<dbReference type="GO" id="GO:0008233">
    <property type="term" value="F:peptidase activity"/>
    <property type="evidence" value="ECO:0007669"/>
    <property type="project" value="UniProtKB-KW"/>
</dbReference>
<name>A0A7C1G2Z9_THERO</name>
<dbReference type="InterPro" id="IPR004491">
    <property type="entry name" value="HslU"/>
</dbReference>
<keyword evidence="4" id="KW-0143">Chaperone</keyword>
<keyword evidence="2" id="KW-0547">Nucleotide-binding</keyword>
<dbReference type="Gene3D" id="1.10.8.60">
    <property type="match status" value="1"/>
</dbReference>
<dbReference type="GO" id="GO:0009376">
    <property type="term" value="C:HslUV protease complex"/>
    <property type="evidence" value="ECO:0007669"/>
    <property type="project" value="InterPro"/>
</dbReference>
<sequence>MNTLTTPNVRPERGTIPLTPAEIVAELDRYIVGQEEAKRAVAIAIRNRWRWQQLPEELRRDIVPKNILMIGPTGVGKTEIARRVAKLVDAPFVKVEATKFTEVGYVGRDVESIIRELVEVSISMLHGERLEAVREEASRAALQRLVDLLVEQRERRRAKRNGQEDESDSQSEPPEERRKRERRMARERRRLLDLLARDGLEDETIELDLETEFDLFVTPYAENGGVDLDEFQDTVAELLESLQTRRRTRRVSIREARRILTQQEAQRLVDFDAVVEAAIKRAEESGIVFIDEIDKLITKDGEYGPDVSGEGVQRDLLPIVEGSVVMTRYGPVRTDHILFIAAGAFHNASPSDLIPELQGRFPIRVELHRLTEDDLYRILTVPENALTRQYRELLRVEGVELEFTDDGLREIARLAALVNSRAEDIGARRLATIMEKVIEDVSFRAPELAGQTVRIDAEYVRQRVGQIVADEDLSKFIL</sequence>
<dbReference type="Pfam" id="PF07724">
    <property type="entry name" value="AAA_2"/>
    <property type="match status" value="1"/>
</dbReference>
<accession>A0A7C1G2Z9</accession>
<dbReference type="PANTHER" id="PTHR48102:SF3">
    <property type="entry name" value="ATP-DEPENDENT PROTEASE ATPASE SUBUNIT HSLU"/>
    <property type="match status" value="1"/>
</dbReference>
<evidence type="ECO:0000256" key="2">
    <source>
        <dbReference type="ARBA" id="ARBA00022741"/>
    </source>
</evidence>
<dbReference type="NCBIfam" id="TIGR00390">
    <property type="entry name" value="hslU"/>
    <property type="match status" value="1"/>
</dbReference>
<dbReference type="GO" id="GO:0051603">
    <property type="term" value="P:proteolysis involved in protein catabolic process"/>
    <property type="evidence" value="ECO:0007669"/>
    <property type="project" value="TreeGrafter"/>
</dbReference>
<evidence type="ECO:0000256" key="1">
    <source>
        <dbReference type="ARBA" id="ARBA00009771"/>
    </source>
</evidence>
<dbReference type="InterPro" id="IPR050052">
    <property type="entry name" value="ATP-dep_Clp_protease_ClpX"/>
</dbReference>
<keyword evidence="7" id="KW-0378">Hydrolase</keyword>
<dbReference type="InterPro" id="IPR027417">
    <property type="entry name" value="P-loop_NTPase"/>
</dbReference>
<dbReference type="SUPFAM" id="SSF52540">
    <property type="entry name" value="P-loop containing nucleoside triphosphate hydrolases"/>
    <property type="match status" value="1"/>
</dbReference>
<comment type="caution">
    <text evidence="7">The sequence shown here is derived from an EMBL/GenBank/DDBJ whole genome shotgun (WGS) entry which is preliminary data.</text>
</comment>
<dbReference type="EMBL" id="DSJL01000011">
    <property type="protein sequence ID" value="HEF65390.1"/>
    <property type="molecule type" value="Genomic_DNA"/>
</dbReference>
<dbReference type="NCBIfam" id="NF003544">
    <property type="entry name" value="PRK05201.1"/>
    <property type="match status" value="1"/>
</dbReference>
<dbReference type="Pfam" id="PF00004">
    <property type="entry name" value="AAA"/>
    <property type="match status" value="1"/>
</dbReference>
<dbReference type="InterPro" id="IPR019489">
    <property type="entry name" value="Clp_ATPase_C"/>
</dbReference>
<feature type="domain" description="Clp ATPase C-terminal" evidence="6">
    <location>
        <begin position="370"/>
        <end position="469"/>
    </location>
</feature>
<evidence type="ECO:0000256" key="3">
    <source>
        <dbReference type="ARBA" id="ARBA00022840"/>
    </source>
</evidence>
<evidence type="ECO:0000259" key="5">
    <source>
        <dbReference type="SMART" id="SM00382"/>
    </source>
</evidence>
<reference evidence="7" key="1">
    <citation type="journal article" date="2020" name="mSystems">
        <title>Genome- and Community-Level Interaction Insights into Carbon Utilization and Element Cycling Functions of Hydrothermarchaeota in Hydrothermal Sediment.</title>
        <authorList>
            <person name="Zhou Z."/>
            <person name="Liu Y."/>
            <person name="Xu W."/>
            <person name="Pan J."/>
            <person name="Luo Z.H."/>
            <person name="Li M."/>
        </authorList>
    </citation>
    <scope>NUCLEOTIDE SEQUENCE [LARGE SCALE GENOMIC DNA]</scope>
    <source>
        <strain evidence="7">SpSt-222</strain>
    </source>
</reference>
<keyword evidence="3" id="KW-0067">ATP-binding</keyword>
<evidence type="ECO:0000259" key="6">
    <source>
        <dbReference type="SMART" id="SM01086"/>
    </source>
</evidence>
<comment type="similarity">
    <text evidence="1">Belongs to the ClpX chaperone family. HslU subfamily.</text>
</comment>
<proteinExistence type="inferred from homology"/>
<dbReference type="CDD" id="cd19498">
    <property type="entry name" value="RecA-like_HslU"/>
    <property type="match status" value="1"/>
</dbReference>